<sequence>MQQCGFCSALTEVFRRLMCIGGSRRGSGESCYQELDSEETVTMKSIRDTPRIQKLLERDAGSS</sequence>
<proteinExistence type="predicted"/>
<organism evidence="1 2">
    <name type="scientific">Polyplax serrata</name>
    <name type="common">Common mouse louse</name>
    <dbReference type="NCBI Taxonomy" id="468196"/>
    <lineage>
        <taxon>Eukaryota</taxon>
        <taxon>Metazoa</taxon>
        <taxon>Ecdysozoa</taxon>
        <taxon>Arthropoda</taxon>
        <taxon>Hexapoda</taxon>
        <taxon>Insecta</taxon>
        <taxon>Pterygota</taxon>
        <taxon>Neoptera</taxon>
        <taxon>Paraneoptera</taxon>
        <taxon>Psocodea</taxon>
        <taxon>Troctomorpha</taxon>
        <taxon>Phthiraptera</taxon>
        <taxon>Anoplura</taxon>
        <taxon>Polyplacidae</taxon>
        <taxon>Polyplax</taxon>
    </lineage>
</organism>
<name>A0AAN8PH87_POLSC</name>
<comment type="caution">
    <text evidence="1">The sequence shown here is derived from an EMBL/GenBank/DDBJ whole genome shotgun (WGS) entry which is preliminary data.</text>
</comment>
<dbReference type="EMBL" id="JAWJWE010000036">
    <property type="protein sequence ID" value="KAK6629516.1"/>
    <property type="molecule type" value="Genomic_DNA"/>
</dbReference>
<gene>
    <name evidence="1" type="ORF">RUM43_003333</name>
</gene>
<protein>
    <submittedName>
        <fullName evidence="1">Uncharacterized protein</fullName>
    </submittedName>
</protein>
<dbReference type="AlphaFoldDB" id="A0AAN8PH87"/>
<accession>A0AAN8PH87</accession>
<reference evidence="1 2" key="1">
    <citation type="submission" date="2023-10" db="EMBL/GenBank/DDBJ databases">
        <title>Genomes of two closely related lineages of the louse Polyplax serrata with different host specificities.</title>
        <authorList>
            <person name="Martinu J."/>
            <person name="Tarabai H."/>
            <person name="Stefka J."/>
            <person name="Hypsa V."/>
        </authorList>
    </citation>
    <scope>NUCLEOTIDE SEQUENCE [LARGE SCALE GENOMIC DNA]</scope>
    <source>
        <strain evidence="1">HR10_N</strain>
    </source>
</reference>
<evidence type="ECO:0000313" key="1">
    <source>
        <dbReference type="EMBL" id="KAK6629516.1"/>
    </source>
</evidence>
<evidence type="ECO:0000313" key="2">
    <source>
        <dbReference type="Proteomes" id="UP001372834"/>
    </source>
</evidence>
<dbReference type="Proteomes" id="UP001372834">
    <property type="component" value="Unassembled WGS sequence"/>
</dbReference>